<gene>
    <name evidence="2" type="ORF">CVO96_19005</name>
</gene>
<dbReference type="Proteomes" id="UP000236379">
    <property type="component" value="Unassembled WGS sequence"/>
</dbReference>
<dbReference type="GO" id="GO:0016811">
    <property type="term" value="F:hydrolase activity, acting on carbon-nitrogen (but not peptide) bonds, in linear amides"/>
    <property type="evidence" value="ECO:0007669"/>
    <property type="project" value="TreeGrafter"/>
</dbReference>
<dbReference type="Pfam" id="PF02585">
    <property type="entry name" value="PIG-L"/>
    <property type="match status" value="1"/>
</dbReference>
<dbReference type="OrthoDB" id="9790023at2"/>
<keyword evidence="3" id="KW-1185">Reference proteome</keyword>
<comment type="caution">
    <text evidence="2">The sequence shown here is derived from an EMBL/GenBank/DDBJ whole genome shotgun (WGS) entry which is preliminary data.</text>
</comment>
<proteinExistence type="predicted"/>
<dbReference type="InterPro" id="IPR024078">
    <property type="entry name" value="LmbE-like_dom_sf"/>
</dbReference>
<sequence>MKLLDPRTLPGPVWVVSPHPDDEALGCGALIAALTTLGQDVWALLVSDGAASHPGSRAFPPSRLSALRLSEWRAGLAELGVPPEHTQTLNLPDGALDRCDPAVIRPRLQAAFAGAPPRTLLLPWRRDPHPDHRACWTLLMAARPAGCRVLGYSVWLTERGTPDDWPPADEARPWAFEIGGAAARKSRAISAHASQLGLIQDDPGGFTLAEAMVARAVRGPERLFEPLESGGTAESLSRQDGAP</sequence>
<dbReference type="AlphaFoldDB" id="A0A2K3USS6"/>
<dbReference type="EMBL" id="PPPD01000003">
    <property type="protein sequence ID" value="PNY79591.1"/>
    <property type="molecule type" value="Genomic_DNA"/>
</dbReference>
<dbReference type="InterPro" id="IPR003737">
    <property type="entry name" value="GlcNAc_PI_deacetylase-related"/>
</dbReference>
<feature type="region of interest" description="Disordered" evidence="1">
    <location>
        <begin position="223"/>
        <end position="243"/>
    </location>
</feature>
<protein>
    <submittedName>
        <fullName evidence="2">PIG-L family deacetylase</fullName>
    </submittedName>
</protein>
<reference evidence="2 3" key="1">
    <citation type="submission" date="2018-01" db="EMBL/GenBank/DDBJ databases">
        <title>Deinococcus koreensis sp. nov., a radiation-resistant bacterium isolated from river water.</title>
        <authorList>
            <person name="Choi A."/>
        </authorList>
    </citation>
    <scope>NUCLEOTIDE SEQUENCE [LARGE SCALE GENOMIC DNA]</scope>
    <source>
        <strain evidence="2 3">SJW1-2</strain>
    </source>
</reference>
<feature type="compositionally biased region" description="Polar residues" evidence="1">
    <location>
        <begin position="232"/>
        <end position="243"/>
    </location>
</feature>
<organism evidence="2 3">
    <name type="scientific">Deinococcus koreensis</name>
    <dbReference type="NCBI Taxonomy" id="2054903"/>
    <lineage>
        <taxon>Bacteria</taxon>
        <taxon>Thermotogati</taxon>
        <taxon>Deinococcota</taxon>
        <taxon>Deinococci</taxon>
        <taxon>Deinococcales</taxon>
        <taxon>Deinococcaceae</taxon>
        <taxon>Deinococcus</taxon>
    </lineage>
</organism>
<dbReference type="Gene3D" id="3.40.50.10320">
    <property type="entry name" value="LmbE-like"/>
    <property type="match status" value="1"/>
</dbReference>
<evidence type="ECO:0000313" key="3">
    <source>
        <dbReference type="Proteomes" id="UP000236379"/>
    </source>
</evidence>
<dbReference type="PANTHER" id="PTHR12993:SF29">
    <property type="entry name" value="BLR3841 PROTEIN"/>
    <property type="match status" value="1"/>
</dbReference>
<dbReference type="SUPFAM" id="SSF102588">
    <property type="entry name" value="LmbE-like"/>
    <property type="match status" value="1"/>
</dbReference>
<evidence type="ECO:0000313" key="2">
    <source>
        <dbReference type="EMBL" id="PNY79591.1"/>
    </source>
</evidence>
<evidence type="ECO:0000256" key="1">
    <source>
        <dbReference type="SAM" id="MobiDB-lite"/>
    </source>
</evidence>
<name>A0A2K3USS6_9DEIO</name>
<dbReference type="PANTHER" id="PTHR12993">
    <property type="entry name" value="N-ACETYLGLUCOSAMINYL-PHOSPHATIDYLINOSITOL DE-N-ACETYLASE-RELATED"/>
    <property type="match status" value="1"/>
</dbReference>
<accession>A0A2K3USS6</accession>